<dbReference type="EMBL" id="FXTH01000006">
    <property type="protein sequence ID" value="SMO59755.1"/>
    <property type="molecule type" value="Genomic_DNA"/>
</dbReference>
<dbReference type="InterPro" id="IPR036890">
    <property type="entry name" value="HATPase_C_sf"/>
</dbReference>
<evidence type="ECO:0000256" key="1">
    <source>
        <dbReference type="ARBA" id="ARBA00022527"/>
    </source>
</evidence>
<sequence>MAKPTATYKITVKASTEHLSKVRNFVAKHAAAFGFDQQEVADIRLAVDEAYTNIIKHAYQNKEEGTVEIELGHDRSKFWVTLLDTGAAFDTTSYSEPDILKRIKDKKRGGVGVYLIQKLMDDVQYQTEDACNTIRMIKNK</sequence>
<keyword evidence="3" id="KW-0808">Transferase</keyword>
<keyword evidence="1" id="KW-0723">Serine/threonine-protein kinase</keyword>
<dbReference type="PANTHER" id="PTHR35526">
    <property type="entry name" value="ANTI-SIGMA-F FACTOR RSBW-RELATED"/>
    <property type="match status" value="1"/>
</dbReference>
<dbReference type="Proteomes" id="UP000317593">
    <property type="component" value="Unassembled WGS sequence"/>
</dbReference>
<accession>A0A521CK28</accession>
<dbReference type="Gene3D" id="3.30.565.10">
    <property type="entry name" value="Histidine kinase-like ATPase, C-terminal domain"/>
    <property type="match status" value="1"/>
</dbReference>
<keyword evidence="3" id="KW-0418">Kinase</keyword>
<gene>
    <name evidence="3" type="ORF">SAMN06265218_106143</name>
</gene>
<organism evidence="3 4">
    <name type="scientific">Fodinibius sediminis</name>
    <dbReference type="NCBI Taxonomy" id="1214077"/>
    <lineage>
        <taxon>Bacteria</taxon>
        <taxon>Pseudomonadati</taxon>
        <taxon>Balneolota</taxon>
        <taxon>Balneolia</taxon>
        <taxon>Balneolales</taxon>
        <taxon>Balneolaceae</taxon>
        <taxon>Fodinibius</taxon>
    </lineage>
</organism>
<evidence type="ECO:0000259" key="2">
    <source>
        <dbReference type="Pfam" id="PF13581"/>
    </source>
</evidence>
<dbReference type="CDD" id="cd16936">
    <property type="entry name" value="HATPase_RsbW-like"/>
    <property type="match status" value="1"/>
</dbReference>
<dbReference type="InterPro" id="IPR003594">
    <property type="entry name" value="HATPase_dom"/>
</dbReference>
<name>A0A521CK28_9BACT</name>
<evidence type="ECO:0000313" key="3">
    <source>
        <dbReference type="EMBL" id="SMO59755.1"/>
    </source>
</evidence>
<dbReference type="RefSeq" id="WP_142714135.1">
    <property type="nucleotide sequence ID" value="NZ_FXTH01000006.1"/>
</dbReference>
<dbReference type="InterPro" id="IPR050267">
    <property type="entry name" value="Anti-sigma-factor_SerPK"/>
</dbReference>
<dbReference type="PANTHER" id="PTHR35526:SF3">
    <property type="entry name" value="ANTI-SIGMA-F FACTOR RSBW"/>
    <property type="match status" value="1"/>
</dbReference>
<reference evidence="3 4" key="1">
    <citation type="submission" date="2017-05" db="EMBL/GenBank/DDBJ databases">
        <authorList>
            <person name="Varghese N."/>
            <person name="Submissions S."/>
        </authorList>
    </citation>
    <scope>NUCLEOTIDE SEQUENCE [LARGE SCALE GENOMIC DNA]</scope>
    <source>
        <strain evidence="3 4">DSM 21194</strain>
    </source>
</reference>
<dbReference type="OrthoDB" id="9792240at2"/>
<proteinExistence type="predicted"/>
<dbReference type="SUPFAM" id="SSF55874">
    <property type="entry name" value="ATPase domain of HSP90 chaperone/DNA topoisomerase II/histidine kinase"/>
    <property type="match status" value="1"/>
</dbReference>
<dbReference type="Pfam" id="PF13581">
    <property type="entry name" value="HATPase_c_2"/>
    <property type="match status" value="1"/>
</dbReference>
<dbReference type="GO" id="GO:0004674">
    <property type="term" value="F:protein serine/threonine kinase activity"/>
    <property type="evidence" value="ECO:0007669"/>
    <property type="project" value="UniProtKB-KW"/>
</dbReference>
<keyword evidence="4" id="KW-1185">Reference proteome</keyword>
<feature type="domain" description="Histidine kinase/HSP90-like ATPase" evidence="2">
    <location>
        <begin position="13"/>
        <end position="138"/>
    </location>
</feature>
<evidence type="ECO:0000313" key="4">
    <source>
        <dbReference type="Proteomes" id="UP000317593"/>
    </source>
</evidence>
<protein>
    <submittedName>
        <fullName evidence="3">Serine/threonine-protein kinase RsbW</fullName>
    </submittedName>
</protein>
<dbReference type="AlphaFoldDB" id="A0A521CK28"/>